<evidence type="ECO:0000313" key="1">
    <source>
        <dbReference type="EMBL" id="BDB95916.1"/>
    </source>
</evidence>
<proteinExistence type="predicted"/>
<dbReference type="Proteomes" id="UP001320209">
    <property type="component" value="Chromosome"/>
</dbReference>
<gene>
    <name evidence="1" type="ORF">HYD_0490</name>
</gene>
<dbReference type="RefSeq" id="WP_236865153.1">
    <property type="nucleotide sequence ID" value="NZ_AP025225.1"/>
</dbReference>
<dbReference type="EMBL" id="AP025225">
    <property type="protein sequence ID" value="BDB95916.1"/>
    <property type="molecule type" value="Genomic_DNA"/>
</dbReference>
<evidence type="ECO:0000313" key="2">
    <source>
        <dbReference type="Proteomes" id="UP001320209"/>
    </source>
</evidence>
<sequence>MDILQTDLRFYKKGYENASYIPWKAARECTQTLELFQDNVSMARTINGELANTGHKPIKKYKSVITCEDNHPIAFEGIWKWDIVCVECVQRLVTAEVKKGGSVVLERRPVKGSVFLCTEGEIFQLKDPQQGFQVKLDQSEGPGFISYRPILEMIVIDVEMKTDEQKCTTISKISLEEI</sequence>
<reference evidence="1" key="1">
    <citation type="submission" date="2021-10" db="EMBL/GenBank/DDBJ databases">
        <title>Genome Sequence of The Candidatus Hydrogeosomobacter endosymbioticus, an Intracellular Bacterial Symbiont of the Anaerobic Ciliate GW7.</title>
        <authorList>
            <person name="Shiohama Y."/>
            <person name="Shinzato N."/>
        </authorList>
    </citation>
    <scope>NUCLEOTIDE SEQUENCE [LARGE SCALE GENOMIC DNA]</scope>
    <source>
        <strain evidence="1">200920</strain>
    </source>
</reference>
<organism evidence="1 2">
    <name type="scientific">Candidatus Hydrogenosomobacter endosymbioticus</name>
    <dbReference type="NCBI Taxonomy" id="2558174"/>
    <lineage>
        <taxon>Bacteria</taxon>
        <taxon>Pseudomonadati</taxon>
        <taxon>Pseudomonadota</taxon>
        <taxon>Alphaproteobacteria</taxon>
        <taxon>Holosporales</taxon>
        <taxon>Holosporaceae</taxon>
        <taxon>Candidatus Hydrogenosomobacter</taxon>
    </lineage>
</organism>
<accession>A0ABM7V8X8</accession>
<keyword evidence="2" id="KW-1185">Reference proteome</keyword>
<protein>
    <submittedName>
        <fullName evidence="1">Uncharacterized protein</fullName>
    </submittedName>
</protein>
<name>A0ABM7V8X8_9PROT</name>